<dbReference type="AlphaFoldDB" id="A0AA36CTE4"/>
<gene>
    <name evidence="3" type="ORF">MSPICULIGERA_LOCUS12502</name>
</gene>
<keyword evidence="4" id="KW-1185">Reference proteome</keyword>
<feature type="compositionally biased region" description="Basic and acidic residues" evidence="1">
    <location>
        <begin position="50"/>
        <end position="77"/>
    </location>
</feature>
<reference evidence="3" key="1">
    <citation type="submission" date="2023-06" db="EMBL/GenBank/DDBJ databases">
        <authorList>
            <person name="Delattre M."/>
        </authorList>
    </citation>
    <scope>NUCLEOTIDE SEQUENCE</scope>
    <source>
        <strain evidence="3">AF72</strain>
    </source>
</reference>
<dbReference type="Proteomes" id="UP001177023">
    <property type="component" value="Unassembled WGS sequence"/>
</dbReference>
<feature type="signal peptide" evidence="2">
    <location>
        <begin position="1"/>
        <end position="21"/>
    </location>
</feature>
<feature type="non-terminal residue" evidence="3">
    <location>
        <position position="1"/>
    </location>
</feature>
<feature type="region of interest" description="Disordered" evidence="1">
    <location>
        <begin position="144"/>
        <end position="199"/>
    </location>
</feature>
<protein>
    <submittedName>
        <fullName evidence="3">Uncharacterized protein</fullName>
    </submittedName>
</protein>
<feature type="compositionally biased region" description="Low complexity" evidence="1">
    <location>
        <begin position="40"/>
        <end position="49"/>
    </location>
</feature>
<feature type="chain" id="PRO_5041448874" evidence="2">
    <location>
        <begin position="22"/>
        <end position="254"/>
    </location>
</feature>
<dbReference type="EMBL" id="CATQJA010002628">
    <property type="protein sequence ID" value="CAJ0574162.1"/>
    <property type="molecule type" value="Genomic_DNA"/>
</dbReference>
<sequence>MHWKLLFVFFLAVALLSDVDAASRDRKKKKNRNDDDAEETTGGSTMEEGGSSKKDDKDGEGRERERGEKEKAEKKSSESSSEEEDEDKKNGTEIEVPKAKALHDAVKTANYNFASPFLMIIMSFSRFLRHVNLESILDGGRVKRNQDDHVKPRKGLAANPDNHFNQQQRAENPLPKSQTHARQGHAANPENHKPQKRSAEFTELPQAAVLTQQGMEKNPEINPETPRALSPANLERVHQGVMNRHMRMVSVFMP</sequence>
<organism evidence="3 4">
    <name type="scientific">Mesorhabditis spiculigera</name>
    <dbReference type="NCBI Taxonomy" id="96644"/>
    <lineage>
        <taxon>Eukaryota</taxon>
        <taxon>Metazoa</taxon>
        <taxon>Ecdysozoa</taxon>
        <taxon>Nematoda</taxon>
        <taxon>Chromadorea</taxon>
        <taxon>Rhabditida</taxon>
        <taxon>Rhabditina</taxon>
        <taxon>Rhabditomorpha</taxon>
        <taxon>Rhabditoidea</taxon>
        <taxon>Rhabditidae</taxon>
        <taxon>Mesorhabditinae</taxon>
        <taxon>Mesorhabditis</taxon>
    </lineage>
</organism>
<comment type="caution">
    <text evidence="3">The sequence shown here is derived from an EMBL/GenBank/DDBJ whole genome shotgun (WGS) entry which is preliminary data.</text>
</comment>
<feature type="compositionally biased region" description="Basic and acidic residues" evidence="1">
    <location>
        <begin position="190"/>
        <end position="199"/>
    </location>
</feature>
<evidence type="ECO:0000256" key="1">
    <source>
        <dbReference type="SAM" id="MobiDB-lite"/>
    </source>
</evidence>
<feature type="compositionally biased region" description="Polar residues" evidence="1">
    <location>
        <begin position="162"/>
        <end position="181"/>
    </location>
</feature>
<evidence type="ECO:0000256" key="2">
    <source>
        <dbReference type="SAM" id="SignalP"/>
    </source>
</evidence>
<proteinExistence type="predicted"/>
<evidence type="ECO:0000313" key="3">
    <source>
        <dbReference type="EMBL" id="CAJ0574162.1"/>
    </source>
</evidence>
<keyword evidence="2" id="KW-0732">Signal</keyword>
<evidence type="ECO:0000313" key="4">
    <source>
        <dbReference type="Proteomes" id="UP001177023"/>
    </source>
</evidence>
<accession>A0AA36CTE4</accession>
<name>A0AA36CTE4_9BILA</name>
<feature type="region of interest" description="Disordered" evidence="1">
    <location>
        <begin position="21"/>
        <end position="95"/>
    </location>
</feature>